<feature type="transmembrane region" description="Helical" evidence="7">
    <location>
        <begin position="7"/>
        <end position="27"/>
    </location>
</feature>
<evidence type="ECO:0000256" key="4">
    <source>
        <dbReference type="ARBA" id="ARBA00022692"/>
    </source>
</evidence>
<keyword evidence="5 7" id="KW-1133">Transmembrane helix</keyword>
<dbReference type="PANTHER" id="PTHR30487:SF0">
    <property type="entry name" value="PREPILIN LEADER PEPTIDASE_N-METHYLTRANSFERASE-RELATED"/>
    <property type="match status" value="1"/>
</dbReference>
<dbReference type="Pfam" id="PF06750">
    <property type="entry name" value="A24_N_bact"/>
    <property type="match status" value="1"/>
</dbReference>
<dbReference type="GO" id="GO:0004190">
    <property type="term" value="F:aspartic-type endopeptidase activity"/>
    <property type="evidence" value="ECO:0007669"/>
    <property type="project" value="InterPro"/>
</dbReference>
<dbReference type="PANTHER" id="PTHR30487">
    <property type="entry name" value="TYPE 4 PREPILIN-LIKE PROTEINS LEADER PEPTIDE-PROCESSING ENZYME"/>
    <property type="match status" value="1"/>
</dbReference>
<evidence type="ECO:0000256" key="5">
    <source>
        <dbReference type="ARBA" id="ARBA00022989"/>
    </source>
</evidence>
<evidence type="ECO:0000259" key="9">
    <source>
        <dbReference type="Pfam" id="PF06750"/>
    </source>
</evidence>
<dbReference type="AlphaFoldDB" id="A0A7Y0EL49"/>
<keyword evidence="4 7" id="KW-0812">Transmembrane</keyword>
<dbReference type="InterPro" id="IPR050882">
    <property type="entry name" value="Prepilin_peptidase/N-MTase"/>
</dbReference>
<evidence type="ECO:0000256" key="6">
    <source>
        <dbReference type="ARBA" id="ARBA00023136"/>
    </source>
</evidence>
<dbReference type="InterPro" id="IPR000045">
    <property type="entry name" value="Prepilin_IV_endopep_pep"/>
</dbReference>
<keyword evidence="3" id="KW-1003">Cell membrane</keyword>
<feature type="transmembrane region" description="Helical" evidence="7">
    <location>
        <begin position="74"/>
        <end position="92"/>
    </location>
</feature>
<evidence type="ECO:0000256" key="2">
    <source>
        <dbReference type="ARBA" id="ARBA00005801"/>
    </source>
</evidence>
<comment type="similarity">
    <text evidence="2">Belongs to the peptidase A24 family.</text>
</comment>
<dbReference type="Gene3D" id="1.20.120.1220">
    <property type="match status" value="1"/>
</dbReference>
<evidence type="ECO:0000313" key="10">
    <source>
        <dbReference type="EMBL" id="NMM65450.1"/>
    </source>
</evidence>
<evidence type="ECO:0000256" key="1">
    <source>
        <dbReference type="ARBA" id="ARBA00004651"/>
    </source>
</evidence>
<dbReference type="Proteomes" id="UP000537131">
    <property type="component" value="Unassembled WGS sequence"/>
</dbReference>
<comment type="caution">
    <text evidence="10">The sequence shown here is derived from an EMBL/GenBank/DDBJ whole genome shotgun (WGS) entry which is preliminary data.</text>
</comment>
<feature type="domain" description="Prepilin peptidase A24 N-terminal" evidence="9">
    <location>
        <begin position="11"/>
        <end position="93"/>
    </location>
</feature>
<proteinExistence type="inferred from homology"/>
<name>A0A7Y0EL49_9CLOT</name>
<organism evidence="10 11">
    <name type="scientific">Clostridium muellerianum</name>
    <dbReference type="NCBI Taxonomy" id="2716538"/>
    <lineage>
        <taxon>Bacteria</taxon>
        <taxon>Bacillati</taxon>
        <taxon>Bacillota</taxon>
        <taxon>Clostridia</taxon>
        <taxon>Eubacteriales</taxon>
        <taxon>Clostridiaceae</taxon>
        <taxon>Clostridium</taxon>
    </lineage>
</organism>
<evidence type="ECO:0000259" key="8">
    <source>
        <dbReference type="Pfam" id="PF01478"/>
    </source>
</evidence>
<sequence>MNCFIGLFMFILGILIGSFLNVCIYRIPRGESIVFPPSHCTNCRKDIKYCDLIPILSYIFLKGKCRDCGEKIPIHYIVVEALTGVLFLLVYLKYGTHLYTVKYITFISLLIVIACIDLYTTYIYTSTIITADIFAIIFLICEGNPSVMNYICGGAIGGGVISLIIIITKSMGWGDAEICFFSGLFLGIKFTIVMLFLSFLFGSIISLILMLLKKKSRKDYIPFGPFIAIASIFTVFLGNKILFLYFTL</sequence>
<dbReference type="GO" id="GO:0006465">
    <property type="term" value="P:signal peptide processing"/>
    <property type="evidence" value="ECO:0007669"/>
    <property type="project" value="TreeGrafter"/>
</dbReference>
<dbReference type="GO" id="GO:0005886">
    <property type="term" value="C:plasma membrane"/>
    <property type="evidence" value="ECO:0007669"/>
    <property type="project" value="UniProtKB-SubCell"/>
</dbReference>
<reference evidence="10 11" key="1">
    <citation type="submission" date="2020-06" db="EMBL/GenBank/DDBJ databases">
        <title>Complete Genome Sequence of Clostridium muelleri sp. nov. P21T, an Acid-Alcohol Producing Acetogen Isolated from Old Hay.</title>
        <authorList>
            <person name="Duncan K.E."/>
            <person name="Tanner R.S."/>
        </authorList>
    </citation>
    <scope>NUCLEOTIDE SEQUENCE [LARGE SCALE GENOMIC DNA]</scope>
    <source>
        <strain evidence="10 11">P21</strain>
    </source>
</reference>
<feature type="domain" description="Prepilin type IV endopeptidase peptidase" evidence="8">
    <location>
        <begin position="105"/>
        <end position="206"/>
    </location>
</feature>
<feature type="transmembrane region" description="Helical" evidence="7">
    <location>
        <begin position="188"/>
        <end position="211"/>
    </location>
</feature>
<dbReference type="EMBL" id="JABBNI010000065">
    <property type="protein sequence ID" value="NMM65450.1"/>
    <property type="molecule type" value="Genomic_DNA"/>
</dbReference>
<dbReference type="Pfam" id="PF01478">
    <property type="entry name" value="Peptidase_A24"/>
    <property type="match status" value="1"/>
</dbReference>
<keyword evidence="11" id="KW-1185">Reference proteome</keyword>
<dbReference type="RefSeq" id="WP_169300032.1">
    <property type="nucleotide sequence ID" value="NZ_JABBNI010000065.1"/>
</dbReference>
<accession>A0A7Y0EL49</accession>
<gene>
    <name evidence="10" type="ORF">HBE96_23005</name>
</gene>
<evidence type="ECO:0000256" key="7">
    <source>
        <dbReference type="SAM" id="Phobius"/>
    </source>
</evidence>
<dbReference type="InterPro" id="IPR010627">
    <property type="entry name" value="Prepilin_pept_A24_N"/>
</dbReference>
<keyword evidence="6 7" id="KW-0472">Membrane</keyword>
<feature type="transmembrane region" description="Helical" evidence="7">
    <location>
        <begin position="223"/>
        <end position="246"/>
    </location>
</feature>
<feature type="transmembrane region" description="Helical" evidence="7">
    <location>
        <begin position="99"/>
        <end position="116"/>
    </location>
</feature>
<evidence type="ECO:0000256" key="3">
    <source>
        <dbReference type="ARBA" id="ARBA00022475"/>
    </source>
</evidence>
<comment type="subcellular location">
    <subcellularLocation>
        <location evidence="1">Cell membrane</location>
        <topology evidence="1">Multi-pass membrane protein</topology>
    </subcellularLocation>
</comment>
<evidence type="ECO:0000313" key="11">
    <source>
        <dbReference type="Proteomes" id="UP000537131"/>
    </source>
</evidence>
<protein>
    <submittedName>
        <fullName evidence="10">Prepilin peptidase</fullName>
    </submittedName>
</protein>
<feature type="transmembrane region" description="Helical" evidence="7">
    <location>
        <begin position="147"/>
        <end position="168"/>
    </location>
</feature>